<dbReference type="InterPro" id="IPR045054">
    <property type="entry name" value="P4HA-like"/>
</dbReference>
<comment type="cofactor">
    <cofactor evidence="1">
        <name>L-ascorbate</name>
        <dbReference type="ChEBI" id="CHEBI:38290"/>
    </cofactor>
</comment>
<proteinExistence type="predicted"/>
<evidence type="ECO:0000313" key="7">
    <source>
        <dbReference type="EMBL" id="UJS24330.1"/>
    </source>
</evidence>
<keyword evidence="5" id="KW-0408">Iron</keyword>
<evidence type="ECO:0000313" key="8">
    <source>
        <dbReference type="Proteomes" id="UP001054801"/>
    </source>
</evidence>
<evidence type="ECO:0000256" key="1">
    <source>
        <dbReference type="ARBA" id="ARBA00001961"/>
    </source>
</evidence>
<evidence type="ECO:0000256" key="4">
    <source>
        <dbReference type="ARBA" id="ARBA00023002"/>
    </source>
</evidence>
<evidence type="ECO:0000256" key="5">
    <source>
        <dbReference type="ARBA" id="ARBA00023004"/>
    </source>
</evidence>
<reference evidence="7" key="1">
    <citation type="journal article" date="2022" name="Microorganisms">
        <title>Two New Species of Filamentous Sulfur Bacteria of the Genus Thiothrix, Thiothrix winogradskyi sp. nov. and 'Candidatus Thiothrix sulfatifontis' sp. nov.</title>
        <authorList>
            <person name="Ravin N.V."/>
            <person name="Rossetti S."/>
            <person name="Beletsky A.V."/>
            <person name="Kadnikov V.V."/>
            <person name="Rudenko T.S."/>
            <person name="Smolyakov D.D."/>
            <person name="Moskvitina M.I."/>
            <person name="Gureeva M.V."/>
            <person name="Mardanov A.V."/>
            <person name="Grabovich M.Y."/>
        </authorList>
    </citation>
    <scope>NUCLEOTIDE SEQUENCE</scope>
    <source>
        <strain evidence="7">CT3</strain>
    </source>
</reference>
<evidence type="ECO:0000256" key="3">
    <source>
        <dbReference type="ARBA" id="ARBA00022964"/>
    </source>
</evidence>
<evidence type="ECO:0000256" key="2">
    <source>
        <dbReference type="ARBA" id="ARBA00022723"/>
    </source>
</evidence>
<dbReference type="PANTHER" id="PTHR10869">
    <property type="entry name" value="PROLYL 4-HYDROXYLASE ALPHA SUBUNIT"/>
    <property type="match status" value="1"/>
</dbReference>
<protein>
    <submittedName>
        <fullName evidence="7">2OG-Fe(II) oxygenase</fullName>
    </submittedName>
</protein>
<feature type="domain" description="Prolyl 4-hydroxylase alpha subunit" evidence="6">
    <location>
        <begin position="88"/>
        <end position="268"/>
    </location>
</feature>
<dbReference type="SMART" id="SM00702">
    <property type="entry name" value="P4Hc"/>
    <property type="match status" value="1"/>
</dbReference>
<keyword evidence="4" id="KW-0560">Oxidoreductase</keyword>
<keyword evidence="8" id="KW-1185">Reference proteome</keyword>
<dbReference type="Pfam" id="PF13640">
    <property type="entry name" value="2OG-FeII_Oxy_3"/>
    <property type="match status" value="1"/>
</dbReference>
<keyword evidence="2" id="KW-0479">Metal-binding</keyword>
<dbReference type="InterPro" id="IPR006620">
    <property type="entry name" value="Pro_4_hyd_alph"/>
</dbReference>
<sequence length="282" mass="32540">MLAMDQKWKDWLDLNISRGSEVKDLYRIMRTNGFDPLSIQRMMGDRYPTGIEAQPISHAANVDYQNLANLMEVRGIALGAQRLNTELIQLYAIDNFLTAYECEKILQLTAHNLSPSLVSHDNGDNAFRTSMTCRLHCHDDPFVGYIDEKIARTLGVCLSYSEPIQAQHYAEGKEFKAHHDYFTPDAPVHSEYTQEQGQRTWTFMIYLNTTLRGGSTYFPYLDYAFHPKQGQAVIWNNLYADGLPNRYTLHHGMPVEEGYKTIITKWFRDQGEGNMFCEQMTQ</sequence>
<dbReference type="Gene3D" id="2.60.120.620">
    <property type="entry name" value="q2cbj1_9rhob like domain"/>
    <property type="match status" value="1"/>
</dbReference>
<gene>
    <name evidence="7" type="ORF">L2Y54_20735</name>
</gene>
<dbReference type="InterPro" id="IPR044862">
    <property type="entry name" value="Pro_4_hyd_alph_FE2OG_OXY"/>
</dbReference>
<accession>A0ABY3T0R2</accession>
<dbReference type="RefSeq" id="WP_236498753.1">
    <property type="nucleotide sequence ID" value="NZ_CP091244.1"/>
</dbReference>
<evidence type="ECO:0000259" key="6">
    <source>
        <dbReference type="SMART" id="SM00702"/>
    </source>
</evidence>
<dbReference type="PANTHER" id="PTHR10869:SF246">
    <property type="entry name" value="TRANSMEMBRANE PROLYL 4-HYDROXYLASE"/>
    <property type="match status" value="1"/>
</dbReference>
<organism evidence="7 8">
    <name type="scientific">Thiothrix winogradskyi</name>
    <dbReference type="NCBI Taxonomy" id="96472"/>
    <lineage>
        <taxon>Bacteria</taxon>
        <taxon>Pseudomonadati</taxon>
        <taxon>Pseudomonadota</taxon>
        <taxon>Gammaproteobacteria</taxon>
        <taxon>Thiotrichales</taxon>
        <taxon>Thiotrichaceae</taxon>
        <taxon>Thiothrix</taxon>
    </lineage>
</organism>
<name>A0ABY3T0R2_9GAMM</name>
<dbReference type="Proteomes" id="UP001054801">
    <property type="component" value="Chromosome"/>
</dbReference>
<dbReference type="EMBL" id="CP091244">
    <property type="protein sequence ID" value="UJS24330.1"/>
    <property type="molecule type" value="Genomic_DNA"/>
</dbReference>
<keyword evidence="3" id="KW-0223">Dioxygenase</keyword>